<dbReference type="GO" id="GO:0004066">
    <property type="term" value="F:asparagine synthase (glutamine-hydrolyzing) activity"/>
    <property type="evidence" value="ECO:0007669"/>
    <property type="project" value="InterPro"/>
</dbReference>
<evidence type="ECO:0000313" key="4">
    <source>
        <dbReference type="EMBL" id="TWU67603.1"/>
    </source>
</evidence>
<dbReference type="PANTHER" id="PTHR43169:SF2">
    <property type="entry name" value="NAD_GMP SYNTHASE DOMAIN-CONTAINING PROTEIN"/>
    <property type="match status" value="1"/>
</dbReference>
<feature type="domain" description="Asparagine synthetase" evidence="3">
    <location>
        <begin position="17"/>
        <end position="91"/>
    </location>
</feature>
<dbReference type="Proteomes" id="UP000316476">
    <property type="component" value="Unassembled WGS sequence"/>
</dbReference>
<proteinExistence type="predicted"/>
<dbReference type="InterPro" id="IPR052188">
    <property type="entry name" value="Ni-pincer_cofactor_biosynth"/>
</dbReference>
<dbReference type="Pfam" id="PF00733">
    <property type="entry name" value="Asn_synthase"/>
    <property type="match status" value="1"/>
</dbReference>
<dbReference type="InterPro" id="IPR005232">
    <property type="entry name" value="LarE"/>
</dbReference>
<protein>
    <submittedName>
        <fullName evidence="4">tRNA-specific 2-thiouridylase MnmA</fullName>
    </submittedName>
</protein>
<dbReference type="CDD" id="cd01990">
    <property type="entry name" value="LarE-like"/>
    <property type="match status" value="1"/>
</dbReference>
<dbReference type="AlphaFoldDB" id="A0A5C6G327"/>
<dbReference type="OrthoDB" id="9776919at2"/>
<dbReference type="InterPro" id="IPR014729">
    <property type="entry name" value="Rossmann-like_a/b/a_fold"/>
</dbReference>
<dbReference type="GO" id="GO:0016783">
    <property type="term" value="F:sulfurtransferase activity"/>
    <property type="evidence" value="ECO:0007669"/>
    <property type="project" value="InterPro"/>
</dbReference>
<feature type="active site" description="Nucleophile and sulfur donor" evidence="1">
    <location>
        <position position="186"/>
    </location>
</feature>
<evidence type="ECO:0000256" key="2">
    <source>
        <dbReference type="SAM" id="MobiDB-lite"/>
    </source>
</evidence>
<dbReference type="EMBL" id="SJPZ01000001">
    <property type="protein sequence ID" value="TWU67603.1"/>
    <property type="molecule type" value="Genomic_DNA"/>
</dbReference>
<dbReference type="PIRSF" id="PIRSF006661">
    <property type="entry name" value="PP-lp_UCP006661"/>
    <property type="match status" value="1"/>
</dbReference>
<dbReference type="InterPro" id="IPR001962">
    <property type="entry name" value="Asn_synthase"/>
</dbReference>
<feature type="region of interest" description="Disordered" evidence="2">
    <location>
        <begin position="283"/>
        <end position="320"/>
    </location>
</feature>
<evidence type="ECO:0000259" key="3">
    <source>
        <dbReference type="Pfam" id="PF00733"/>
    </source>
</evidence>
<accession>A0A5C6G327</accession>
<feature type="compositionally biased region" description="Polar residues" evidence="2">
    <location>
        <begin position="309"/>
        <end position="320"/>
    </location>
</feature>
<dbReference type="PANTHER" id="PTHR43169">
    <property type="entry name" value="EXSB FAMILY PROTEIN"/>
    <property type="match status" value="1"/>
</dbReference>
<organism evidence="4 5">
    <name type="scientific">Crateriforma conspicua</name>
    <dbReference type="NCBI Taxonomy" id="2527996"/>
    <lineage>
        <taxon>Bacteria</taxon>
        <taxon>Pseudomonadati</taxon>
        <taxon>Planctomycetota</taxon>
        <taxon>Planctomycetia</taxon>
        <taxon>Planctomycetales</taxon>
        <taxon>Planctomycetaceae</taxon>
        <taxon>Crateriforma</taxon>
    </lineage>
</organism>
<name>A0A5C6G327_9PLAN</name>
<gene>
    <name evidence="4" type="ORF">V7x_31780</name>
</gene>
<dbReference type="RefSeq" id="WP_146413978.1">
    <property type="nucleotide sequence ID" value="NZ_SJPZ01000001.1"/>
</dbReference>
<dbReference type="GO" id="GO:0006529">
    <property type="term" value="P:asparagine biosynthetic process"/>
    <property type="evidence" value="ECO:0007669"/>
    <property type="project" value="InterPro"/>
</dbReference>
<reference evidence="4 5" key="1">
    <citation type="submission" date="2019-02" db="EMBL/GenBank/DDBJ databases">
        <title>Deep-cultivation of Planctomycetes and their phenomic and genomic characterization uncovers novel biology.</title>
        <authorList>
            <person name="Wiegand S."/>
            <person name="Jogler M."/>
            <person name="Boedeker C."/>
            <person name="Pinto D."/>
            <person name="Vollmers J."/>
            <person name="Rivas-Marin E."/>
            <person name="Kohn T."/>
            <person name="Peeters S.H."/>
            <person name="Heuer A."/>
            <person name="Rast P."/>
            <person name="Oberbeckmann S."/>
            <person name="Bunk B."/>
            <person name="Jeske O."/>
            <person name="Meyerdierks A."/>
            <person name="Storesund J.E."/>
            <person name="Kallscheuer N."/>
            <person name="Luecker S."/>
            <person name="Lage O.M."/>
            <person name="Pohl T."/>
            <person name="Merkel B.J."/>
            <person name="Hornburger P."/>
            <person name="Mueller R.-W."/>
            <person name="Bruemmer F."/>
            <person name="Labrenz M."/>
            <person name="Spormann A.M."/>
            <person name="Op Den Camp H."/>
            <person name="Overmann J."/>
            <person name="Amann R."/>
            <person name="Jetten M.S.M."/>
            <person name="Mascher T."/>
            <person name="Medema M.H."/>
            <person name="Devos D.P."/>
            <person name="Kaster A.-K."/>
            <person name="Ovreas L."/>
            <person name="Rohde M."/>
            <person name="Galperin M.Y."/>
            <person name="Jogler C."/>
        </authorList>
    </citation>
    <scope>NUCLEOTIDE SEQUENCE [LARGE SCALE GENOMIC DNA]</scope>
    <source>
        <strain evidence="4 5">V7</strain>
    </source>
</reference>
<dbReference type="Gene3D" id="3.40.50.620">
    <property type="entry name" value="HUPs"/>
    <property type="match status" value="1"/>
</dbReference>
<evidence type="ECO:0000313" key="5">
    <source>
        <dbReference type="Proteomes" id="UP000316476"/>
    </source>
</evidence>
<evidence type="ECO:0000256" key="1">
    <source>
        <dbReference type="PIRSR" id="PIRSR006661-1"/>
    </source>
</evidence>
<feature type="compositionally biased region" description="Low complexity" evidence="2">
    <location>
        <begin position="290"/>
        <end position="308"/>
    </location>
</feature>
<sequence length="320" mass="33844">MTAPTDTIDRDTRATADALVQRIGQLGHVIVAFSGGVDSSVVAAAAHRSTADAIAVTAVSPSVPAWQRDLAVRIAAQIGIDHRWVETGEIADPDYVRNDARRCFHCKTNLYDSLGHIRRAMAPQGGATILSGTNADDLGDYRPGIQAGRDHDIVTPLADLGIGKAMVRQVADHFGLENADLPASPCLASRLAYGVSVTHERLAMVESAEDWLRGQGFSDLRVRLHPGGLARVEVPRSELPRLAGTELADEMSKKLVQIGFQFVTVEPTGLRSGNLNQALVQIPSPDSARSPDVARSADVASSPDAVSPTVSASTRPPASA</sequence>
<comment type="caution">
    <text evidence="4">The sequence shown here is derived from an EMBL/GenBank/DDBJ whole genome shotgun (WGS) entry which is preliminary data.</text>
</comment>
<dbReference type="NCBIfam" id="TIGR00268">
    <property type="entry name" value="ATP-dependent sacrificial sulfur transferase LarE"/>
    <property type="match status" value="1"/>
</dbReference>
<dbReference type="SUPFAM" id="SSF52402">
    <property type="entry name" value="Adenine nucleotide alpha hydrolases-like"/>
    <property type="match status" value="1"/>
</dbReference>